<proteinExistence type="inferred from homology"/>
<keyword evidence="7 10" id="KW-0472">Membrane</keyword>
<dbReference type="GO" id="GO:0044718">
    <property type="term" value="P:siderophore transmembrane transport"/>
    <property type="evidence" value="ECO:0007669"/>
    <property type="project" value="TreeGrafter"/>
</dbReference>
<keyword evidence="8 15" id="KW-0675">Receptor</keyword>
<evidence type="ECO:0000256" key="6">
    <source>
        <dbReference type="ARBA" id="ARBA00023077"/>
    </source>
</evidence>
<keyword evidence="5 10" id="KW-0812">Transmembrane</keyword>
<keyword evidence="16" id="KW-1185">Reference proteome</keyword>
<dbReference type="InterPro" id="IPR036942">
    <property type="entry name" value="Beta-barrel_TonB_sf"/>
</dbReference>
<dbReference type="GO" id="GO:0009279">
    <property type="term" value="C:cell outer membrane"/>
    <property type="evidence" value="ECO:0007669"/>
    <property type="project" value="UniProtKB-SubCell"/>
</dbReference>
<keyword evidence="9 10" id="KW-0998">Cell outer membrane</keyword>
<dbReference type="Proteomes" id="UP000245081">
    <property type="component" value="Unassembled WGS sequence"/>
</dbReference>
<evidence type="ECO:0000259" key="14">
    <source>
        <dbReference type="Pfam" id="PF07715"/>
    </source>
</evidence>
<feature type="signal peptide" evidence="12">
    <location>
        <begin position="1"/>
        <end position="25"/>
    </location>
</feature>
<evidence type="ECO:0000256" key="3">
    <source>
        <dbReference type="ARBA" id="ARBA00022448"/>
    </source>
</evidence>
<gene>
    <name evidence="15" type="ORF">NMK_3566</name>
</gene>
<keyword evidence="3 10" id="KW-0813">Transport</keyword>
<feature type="chain" id="PRO_5015349359" evidence="12">
    <location>
        <begin position="26"/>
        <end position="751"/>
    </location>
</feature>
<protein>
    <submittedName>
        <fullName evidence="15">TonB-dependent receptor</fullName>
    </submittedName>
</protein>
<reference evidence="15 16" key="1">
    <citation type="journal article" date="2018" name="Environ. Microbiol.">
        <title>Isolation and genomic characterization of Novimethylophilus kurashikiensis gen. nov. sp. nov., a new lanthanide-dependent methylotrophic species of Methylophilaceae.</title>
        <authorList>
            <person name="Lv H."/>
            <person name="Sahin N."/>
            <person name="Tani A."/>
        </authorList>
    </citation>
    <scope>NUCLEOTIDE SEQUENCE [LARGE SCALE GENOMIC DNA]</scope>
    <source>
        <strain evidence="15 16">La2-4</strain>
    </source>
</reference>
<evidence type="ECO:0000256" key="2">
    <source>
        <dbReference type="ARBA" id="ARBA00009810"/>
    </source>
</evidence>
<evidence type="ECO:0000256" key="11">
    <source>
        <dbReference type="RuleBase" id="RU003357"/>
    </source>
</evidence>
<evidence type="ECO:0000256" key="9">
    <source>
        <dbReference type="ARBA" id="ARBA00023237"/>
    </source>
</evidence>
<dbReference type="InterPro" id="IPR000531">
    <property type="entry name" value="Beta-barrel_TonB"/>
</dbReference>
<feature type="domain" description="TonB-dependent receptor-like beta-barrel" evidence="13">
    <location>
        <begin position="228"/>
        <end position="697"/>
    </location>
</feature>
<evidence type="ECO:0000313" key="15">
    <source>
        <dbReference type="EMBL" id="GBG15946.1"/>
    </source>
</evidence>
<evidence type="ECO:0000256" key="8">
    <source>
        <dbReference type="ARBA" id="ARBA00023170"/>
    </source>
</evidence>
<dbReference type="Pfam" id="PF00593">
    <property type="entry name" value="TonB_dep_Rec_b-barrel"/>
    <property type="match status" value="1"/>
</dbReference>
<keyword evidence="6 11" id="KW-0798">TonB box</keyword>
<dbReference type="PANTHER" id="PTHR30069:SF39">
    <property type="entry name" value="BLL6183 PROTEIN"/>
    <property type="match status" value="1"/>
</dbReference>
<dbReference type="SUPFAM" id="SSF56935">
    <property type="entry name" value="Porins"/>
    <property type="match status" value="1"/>
</dbReference>
<sequence>MHQVRVKTLVLAVAGAICMIQNVHAANQAEVLETGAVDVVSTTPLPSIGTPINEVPANVQTASAKSIAEQRNLDVSEFLDNNLGSVSTSNSVANPYQPDVAFRGFTASPLLGTPQGLSVFMDGVRVNEPFGDVVNWDLLPPNAIASINLVPGSNPVFGLNTLGGALSVNTKSGSEFPGTSVTAYGGSWGRRALEVETGGANADKSIDYFISGNTFKEDGWRDHSKSEVNQLFGKVGWQDEKSDLDLSVMFADTDMEGTQALPRSMLNNRHQAYTYPDSIGNNLAMVNLKGSHFFTDDILVAGNVYYRHNRITGFNSNAETLAPGDSANISTSTDQDGFGGALQMTLLKDLVGHKNQFTVGASLDAGRTDFTSDTAQASVIGNKTVNDPGVDEIAWVRLNARNDYYGVYATDTFSITDQLHATLSGRYNLAKIHLSGESFDDNLTPKTSDLSGNHRYSRFNPAIGLNYNPSQSLGFYGSYNEGMRAPTPVELSCADESRPCALPNAFAADPHLDMIVSKTWEGGVRGKLIPGLGWNASIYRTVNNNDIQFIASNATSTGFFKNVGDTKRQGVELGLNGKVERFSFAANYGFVDATYQSDFVVGSPSNSTADGAGKIPVTKGDKIPGIPRQTLKLRVGYEVTSNWSVGSNVVMAAGQYARGDENNKDINGKVPGYTVVNLDTHYAINDSWKVFAKINNVFDRDYETFGVLGTNIFNGQDEQFRSPAAPRAGWVGVTYEFGRPKGSAGARIDND</sequence>
<organism evidence="15 16">
    <name type="scientific">Novimethylophilus kurashikiensis</name>
    <dbReference type="NCBI Taxonomy" id="1825523"/>
    <lineage>
        <taxon>Bacteria</taxon>
        <taxon>Pseudomonadati</taxon>
        <taxon>Pseudomonadota</taxon>
        <taxon>Betaproteobacteria</taxon>
        <taxon>Nitrosomonadales</taxon>
        <taxon>Methylophilaceae</taxon>
        <taxon>Novimethylophilus</taxon>
    </lineage>
</organism>
<keyword evidence="12" id="KW-0732">Signal</keyword>
<evidence type="ECO:0000256" key="4">
    <source>
        <dbReference type="ARBA" id="ARBA00022452"/>
    </source>
</evidence>
<comment type="similarity">
    <text evidence="2 10 11">Belongs to the TonB-dependent receptor family.</text>
</comment>
<dbReference type="EMBL" id="BDOQ01000023">
    <property type="protein sequence ID" value="GBG15946.1"/>
    <property type="molecule type" value="Genomic_DNA"/>
</dbReference>
<accession>A0A2R5FCM5</accession>
<keyword evidence="4 10" id="KW-1134">Transmembrane beta strand</keyword>
<comment type="caution">
    <text evidence="15">The sequence shown here is derived from an EMBL/GenBank/DDBJ whole genome shotgun (WGS) entry which is preliminary data.</text>
</comment>
<evidence type="ECO:0000256" key="10">
    <source>
        <dbReference type="PROSITE-ProRule" id="PRU01360"/>
    </source>
</evidence>
<evidence type="ECO:0000256" key="12">
    <source>
        <dbReference type="SAM" id="SignalP"/>
    </source>
</evidence>
<dbReference type="Gene3D" id="2.170.130.10">
    <property type="entry name" value="TonB-dependent receptor, plug domain"/>
    <property type="match status" value="1"/>
</dbReference>
<evidence type="ECO:0000256" key="1">
    <source>
        <dbReference type="ARBA" id="ARBA00004571"/>
    </source>
</evidence>
<name>A0A2R5FCM5_9PROT</name>
<dbReference type="OrthoDB" id="98353at2"/>
<feature type="domain" description="TonB-dependent receptor plug" evidence="14">
    <location>
        <begin position="52"/>
        <end position="165"/>
    </location>
</feature>
<dbReference type="Gene3D" id="2.40.170.20">
    <property type="entry name" value="TonB-dependent receptor, beta-barrel domain"/>
    <property type="match status" value="1"/>
</dbReference>
<dbReference type="PANTHER" id="PTHR30069">
    <property type="entry name" value="TONB-DEPENDENT OUTER MEMBRANE RECEPTOR"/>
    <property type="match status" value="1"/>
</dbReference>
<dbReference type="InterPro" id="IPR039426">
    <property type="entry name" value="TonB-dep_rcpt-like"/>
</dbReference>
<evidence type="ECO:0000259" key="13">
    <source>
        <dbReference type="Pfam" id="PF00593"/>
    </source>
</evidence>
<evidence type="ECO:0000256" key="5">
    <source>
        <dbReference type="ARBA" id="ARBA00022692"/>
    </source>
</evidence>
<dbReference type="AlphaFoldDB" id="A0A2R5FCM5"/>
<comment type="subcellular location">
    <subcellularLocation>
        <location evidence="1 10">Cell outer membrane</location>
        <topology evidence="1 10">Multi-pass membrane protein</topology>
    </subcellularLocation>
</comment>
<dbReference type="CDD" id="cd01347">
    <property type="entry name" value="ligand_gated_channel"/>
    <property type="match status" value="1"/>
</dbReference>
<evidence type="ECO:0000313" key="16">
    <source>
        <dbReference type="Proteomes" id="UP000245081"/>
    </source>
</evidence>
<dbReference type="PROSITE" id="PS52016">
    <property type="entry name" value="TONB_DEPENDENT_REC_3"/>
    <property type="match status" value="1"/>
</dbReference>
<dbReference type="GO" id="GO:0015344">
    <property type="term" value="F:siderophore uptake transmembrane transporter activity"/>
    <property type="evidence" value="ECO:0007669"/>
    <property type="project" value="TreeGrafter"/>
</dbReference>
<dbReference type="InterPro" id="IPR012910">
    <property type="entry name" value="Plug_dom"/>
</dbReference>
<dbReference type="InterPro" id="IPR037066">
    <property type="entry name" value="Plug_dom_sf"/>
</dbReference>
<dbReference type="Pfam" id="PF07715">
    <property type="entry name" value="Plug"/>
    <property type="match status" value="1"/>
</dbReference>
<dbReference type="RefSeq" id="WP_109017091.1">
    <property type="nucleotide sequence ID" value="NZ_BDOQ01000023.1"/>
</dbReference>
<evidence type="ECO:0000256" key="7">
    <source>
        <dbReference type="ARBA" id="ARBA00023136"/>
    </source>
</evidence>